<reference evidence="2" key="1">
    <citation type="submission" date="2020-10" db="EMBL/GenBank/DDBJ databases">
        <title>Sequencing the genomes of 1000 actinobacteria strains.</title>
        <authorList>
            <person name="Klenk H.-P."/>
        </authorList>
    </citation>
    <scope>NUCLEOTIDE SEQUENCE</scope>
    <source>
        <strain evidence="2">DSM 45354</strain>
    </source>
</reference>
<evidence type="ECO:0000313" key="3">
    <source>
        <dbReference type="Proteomes" id="UP000638648"/>
    </source>
</evidence>
<gene>
    <name evidence="2" type="ORF">HEB94_000871</name>
</gene>
<dbReference type="AlphaFoldDB" id="A0A927RHZ7"/>
<comment type="caution">
    <text evidence="2">The sequence shown here is derived from an EMBL/GenBank/DDBJ whole genome shotgun (WGS) entry which is preliminary data.</text>
</comment>
<feature type="region of interest" description="Disordered" evidence="1">
    <location>
        <begin position="39"/>
        <end position="72"/>
    </location>
</feature>
<evidence type="ECO:0000256" key="1">
    <source>
        <dbReference type="SAM" id="MobiDB-lite"/>
    </source>
</evidence>
<dbReference type="Proteomes" id="UP000638648">
    <property type="component" value="Unassembled WGS sequence"/>
</dbReference>
<accession>A0A927RHZ7</accession>
<dbReference type="EMBL" id="JADBEM010000001">
    <property type="protein sequence ID" value="MBE1604023.1"/>
    <property type="molecule type" value="Genomic_DNA"/>
</dbReference>
<proteinExistence type="predicted"/>
<protein>
    <submittedName>
        <fullName evidence="2">Uncharacterized protein</fullName>
    </submittedName>
</protein>
<sequence length="72" mass="8005">MTTDLRHVRVRPTPAEWVSAAVFDLALGREVMLSLRAKRSRDKMRWSRPSSHCTPGATHTAIDNAMNDASNG</sequence>
<organism evidence="2 3">
    <name type="scientific">Actinopolymorpha pittospori</name>
    <dbReference type="NCBI Taxonomy" id="648752"/>
    <lineage>
        <taxon>Bacteria</taxon>
        <taxon>Bacillati</taxon>
        <taxon>Actinomycetota</taxon>
        <taxon>Actinomycetes</taxon>
        <taxon>Propionibacteriales</taxon>
        <taxon>Actinopolymorphaceae</taxon>
        <taxon>Actinopolymorpha</taxon>
    </lineage>
</organism>
<keyword evidence="3" id="KW-1185">Reference proteome</keyword>
<dbReference type="RefSeq" id="WP_192757183.1">
    <property type="nucleotide sequence ID" value="NZ_BAABJL010000220.1"/>
</dbReference>
<evidence type="ECO:0000313" key="2">
    <source>
        <dbReference type="EMBL" id="MBE1604023.1"/>
    </source>
</evidence>
<name>A0A927RHZ7_9ACTN</name>